<accession>A0ACC2HS31</accession>
<dbReference type="Proteomes" id="UP001153334">
    <property type="component" value="Unassembled WGS sequence"/>
</dbReference>
<evidence type="ECO:0000313" key="1">
    <source>
        <dbReference type="EMBL" id="KAJ8105820.1"/>
    </source>
</evidence>
<dbReference type="EMBL" id="JAPESX010003062">
    <property type="protein sequence ID" value="KAJ8105820.1"/>
    <property type="molecule type" value="Genomic_DNA"/>
</dbReference>
<comment type="caution">
    <text evidence="1">The sequence shown here is derived from an EMBL/GenBank/DDBJ whole genome shotgun (WGS) entry which is preliminary data.</text>
</comment>
<reference evidence="1" key="1">
    <citation type="submission" date="2022-11" db="EMBL/GenBank/DDBJ databases">
        <title>Genome Sequence of Nemania bipapillata.</title>
        <authorList>
            <person name="Buettner E."/>
        </authorList>
    </citation>
    <scope>NUCLEOTIDE SEQUENCE</scope>
    <source>
        <strain evidence="1">CP14</strain>
    </source>
</reference>
<protein>
    <submittedName>
        <fullName evidence="1">Uncharacterized protein</fullName>
    </submittedName>
</protein>
<evidence type="ECO:0000313" key="2">
    <source>
        <dbReference type="Proteomes" id="UP001153334"/>
    </source>
</evidence>
<proteinExistence type="predicted"/>
<name>A0ACC2HS31_9PEZI</name>
<organism evidence="1 2">
    <name type="scientific">Nemania bipapillata</name>
    <dbReference type="NCBI Taxonomy" id="110536"/>
    <lineage>
        <taxon>Eukaryota</taxon>
        <taxon>Fungi</taxon>
        <taxon>Dikarya</taxon>
        <taxon>Ascomycota</taxon>
        <taxon>Pezizomycotina</taxon>
        <taxon>Sordariomycetes</taxon>
        <taxon>Xylariomycetidae</taxon>
        <taxon>Xylariales</taxon>
        <taxon>Xylariaceae</taxon>
        <taxon>Nemania</taxon>
    </lineage>
</organism>
<gene>
    <name evidence="1" type="ORF">ONZ43_g7272</name>
</gene>
<keyword evidence="2" id="KW-1185">Reference proteome</keyword>
<sequence length="88" mass="9364">MAAGASKITGVVVFVFVPLQFASVAKYYLLPLDWFKTSTSGRHLVFLPGLLVSGEGGNAGNAEAEYEANFTARFLNKVNVAGQRVGLL</sequence>